<dbReference type="PROSITE" id="PS50045">
    <property type="entry name" value="SIGMA54_INTERACT_4"/>
    <property type="match status" value="1"/>
</dbReference>
<protein>
    <submittedName>
        <fullName evidence="8">Transcriptional regulatory protein LevR, contains PRD, AAA+ and EIIA domains</fullName>
    </submittedName>
</protein>
<dbReference type="InterPro" id="IPR004701">
    <property type="entry name" value="PTS_EIIA_man-typ"/>
</dbReference>
<dbReference type="PROSITE" id="PS51372">
    <property type="entry name" value="PRD_2"/>
    <property type="match status" value="2"/>
</dbReference>
<dbReference type="Pfam" id="PF00874">
    <property type="entry name" value="PRD"/>
    <property type="match status" value="2"/>
</dbReference>
<sequence>MKRRDLVYQFVKKHTEKLTSEEIEFGSGLTTSEVSDALNIVRTNVSKELNLLVREGKIAKLEGRPVRYIDSSCLKWKPLSKPVKSYKDESLIKKKPTIEEPSDARKNDHNLFEYMIGSNGSLKNQMEQAKAAIFYPPKGLNSLIIGPTGSGKTFFANAIYQYSQDKGIIEPKQSLIIFNCADYSQNPQLLMSHLFGHTKGAYTGATEAKEGLLLKADNNMLFLDEIHRLPPEGQEMLFYFMDTGTFQPMGETEKRYSAKVRIICATTEDPSSALLKTFVRRIPVTIQLPAFNERPANERIQLLKLLLSIEANRIDKRIVIEENVVKALLGSVTYGNIGQLKSSIQLACAKAFLNSMDNNEEMLINMELLTEELQDGLVNLARNRDELNEISNYLEPRMIIHPKDSVYMLEQDTYELPFNLYEIIGDKAVMLKDEGLNQEDIENFITTDINLHLKSFYKTNQLIPNNEHNLRDIVEQEVITLTKEIWKMAEDQLGYHFKQNFLYAMSLHLSSFIKRSKEGFVQIKQNSELDKLILNYQNEYEVAIMIKSHMKENYQINVPEVECWYLTMLLVSLKEQNNLGDVGIVVAAHGRTTATSMVQVVVKLLDIKNIEAVDMPLEMSPQQAYKLVLTSIQNVNEGKGVLLLVDMGSLTTFGEKAMRETDIAVKTLDMVTTPLVLEAARKTSFMDNQLDEIYWSLKNFRGYSNLPADKPDFLSTSKQQEIYKPKAIITICSTGEGTAVRIKERVESLLEDFIDETIEIFSISLIGMEEEVQKNSNDYQVLATAGIAKPALNVPHLSLEELFQSSGDEKVRQIILDQQYAEGSYVESMDTKQLCEEYLATYFTFLNPRKFINILWDYTEVIEEKLNKNLSNSVQIGLVMHMAGVIERVLFNDPMSPSDEILNRDSIYYQSVKEANELLESRLNITIVESEIDYIVNIVDAHQETI</sequence>
<feature type="domain" description="PRD" evidence="7">
    <location>
        <begin position="473"/>
        <end position="580"/>
    </location>
</feature>
<keyword evidence="4" id="KW-0067">ATP-binding</keyword>
<evidence type="ECO:0000259" key="6">
    <source>
        <dbReference type="PROSITE" id="PS51096"/>
    </source>
</evidence>
<dbReference type="InterPro" id="IPR011608">
    <property type="entry name" value="PRD"/>
</dbReference>
<dbReference type="InterPro" id="IPR003593">
    <property type="entry name" value="AAA+_ATPase"/>
</dbReference>
<organism evidence="8 9">
    <name type="scientific">Carnobacterium viridans</name>
    <dbReference type="NCBI Taxonomy" id="174587"/>
    <lineage>
        <taxon>Bacteria</taxon>
        <taxon>Bacillati</taxon>
        <taxon>Bacillota</taxon>
        <taxon>Bacilli</taxon>
        <taxon>Lactobacillales</taxon>
        <taxon>Carnobacteriaceae</taxon>
        <taxon>Carnobacterium</taxon>
    </lineage>
</organism>
<keyword evidence="3" id="KW-0418">Kinase</keyword>
<dbReference type="OrthoDB" id="9771372at2"/>
<dbReference type="PANTHER" id="PTHR32071:SF90">
    <property type="entry name" value="TRANSCRIPTIONAL REGULATORY PROTEIN LEVR"/>
    <property type="match status" value="1"/>
</dbReference>
<keyword evidence="2" id="KW-0547">Nucleotide-binding</keyword>
<dbReference type="CDD" id="cd00009">
    <property type="entry name" value="AAA"/>
    <property type="match status" value="1"/>
</dbReference>
<dbReference type="GO" id="GO:0016020">
    <property type="term" value="C:membrane"/>
    <property type="evidence" value="ECO:0007669"/>
    <property type="project" value="InterPro"/>
</dbReference>
<dbReference type="Gene3D" id="3.40.50.510">
    <property type="entry name" value="Phosphotransferase system, mannose-type IIA component"/>
    <property type="match status" value="1"/>
</dbReference>
<dbReference type="SUPFAM" id="SSF63520">
    <property type="entry name" value="PTS-regulatory domain, PRD"/>
    <property type="match status" value="2"/>
</dbReference>
<dbReference type="SMART" id="SM00382">
    <property type="entry name" value="AAA"/>
    <property type="match status" value="1"/>
</dbReference>
<dbReference type="Pfam" id="PF03610">
    <property type="entry name" value="EIIA-man"/>
    <property type="match status" value="1"/>
</dbReference>
<dbReference type="InterPro" id="IPR033887">
    <property type="entry name" value="PTS_IIA_man"/>
</dbReference>
<dbReference type="Gene3D" id="1.10.1790.10">
    <property type="entry name" value="PRD domain"/>
    <property type="match status" value="2"/>
</dbReference>
<evidence type="ECO:0000259" key="7">
    <source>
        <dbReference type="PROSITE" id="PS51372"/>
    </source>
</evidence>
<dbReference type="SUPFAM" id="SSF53062">
    <property type="entry name" value="PTS system fructose IIA component-like"/>
    <property type="match status" value="1"/>
</dbReference>
<feature type="domain" description="PRD" evidence="7">
    <location>
        <begin position="846"/>
        <end position="946"/>
    </location>
</feature>
<dbReference type="SUPFAM" id="SSF52540">
    <property type="entry name" value="P-loop containing nucleoside triphosphate hydrolases"/>
    <property type="match status" value="1"/>
</dbReference>
<dbReference type="Proteomes" id="UP000199481">
    <property type="component" value="Unassembled WGS sequence"/>
</dbReference>
<dbReference type="GO" id="GO:0016301">
    <property type="term" value="F:kinase activity"/>
    <property type="evidence" value="ECO:0007669"/>
    <property type="project" value="UniProtKB-KW"/>
</dbReference>
<accession>A0A1H1ARD4</accession>
<dbReference type="InterPro" id="IPR002078">
    <property type="entry name" value="Sigma_54_int"/>
</dbReference>
<evidence type="ECO:0000256" key="2">
    <source>
        <dbReference type="ARBA" id="ARBA00022741"/>
    </source>
</evidence>
<evidence type="ECO:0000256" key="1">
    <source>
        <dbReference type="ARBA" id="ARBA00022679"/>
    </source>
</evidence>
<dbReference type="Pfam" id="PF00158">
    <property type="entry name" value="Sigma54_activat"/>
    <property type="match status" value="1"/>
</dbReference>
<dbReference type="CDD" id="cd00006">
    <property type="entry name" value="PTS_IIA_man"/>
    <property type="match status" value="1"/>
</dbReference>
<name>A0A1H1ARD4_9LACT</name>
<dbReference type="PROSITE" id="PS51096">
    <property type="entry name" value="PTS_EIIA_TYPE_4"/>
    <property type="match status" value="1"/>
</dbReference>
<evidence type="ECO:0000259" key="5">
    <source>
        <dbReference type="PROSITE" id="PS50045"/>
    </source>
</evidence>
<feature type="domain" description="PTS EIIA type-4" evidence="6">
    <location>
        <begin position="581"/>
        <end position="722"/>
    </location>
</feature>
<evidence type="ECO:0000313" key="9">
    <source>
        <dbReference type="Proteomes" id="UP000199481"/>
    </source>
</evidence>
<dbReference type="InterPro" id="IPR036662">
    <property type="entry name" value="PTS_EIIA_man-typ_sf"/>
</dbReference>
<evidence type="ECO:0000313" key="8">
    <source>
        <dbReference type="EMBL" id="SDQ42162.1"/>
    </source>
</evidence>
<evidence type="ECO:0000256" key="4">
    <source>
        <dbReference type="ARBA" id="ARBA00022840"/>
    </source>
</evidence>
<feature type="domain" description="Sigma-54 factor interaction" evidence="5">
    <location>
        <begin position="115"/>
        <end position="349"/>
    </location>
</feature>
<dbReference type="RefSeq" id="WP_089977904.1">
    <property type="nucleotide sequence ID" value="NZ_CP084916.1"/>
</dbReference>
<dbReference type="InterPro" id="IPR036634">
    <property type="entry name" value="PRD_sf"/>
</dbReference>
<dbReference type="CDD" id="cd00133">
    <property type="entry name" value="PTS_IIB"/>
    <property type="match status" value="1"/>
</dbReference>
<evidence type="ECO:0000256" key="3">
    <source>
        <dbReference type="ARBA" id="ARBA00022777"/>
    </source>
</evidence>
<dbReference type="PANTHER" id="PTHR32071">
    <property type="entry name" value="TRANSCRIPTIONAL REGULATORY PROTEIN"/>
    <property type="match status" value="1"/>
</dbReference>
<dbReference type="EMBL" id="FNJW01000008">
    <property type="protein sequence ID" value="SDQ42162.1"/>
    <property type="molecule type" value="Genomic_DNA"/>
</dbReference>
<dbReference type="GO" id="GO:0005524">
    <property type="term" value="F:ATP binding"/>
    <property type="evidence" value="ECO:0007669"/>
    <property type="project" value="UniProtKB-KW"/>
</dbReference>
<dbReference type="GO" id="GO:0006355">
    <property type="term" value="P:regulation of DNA-templated transcription"/>
    <property type="evidence" value="ECO:0007669"/>
    <property type="project" value="InterPro"/>
</dbReference>
<dbReference type="GO" id="GO:0009401">
    <property type="term" value="P:phosphoenolpyruvate-dependent sugar phosphotransferase system"/>
    <property type="evidence" value="ECO:0007669"/>
    <property type="project" value="InterPro"/>
</dbReference>
<keyword evidence="9" id="KW-1185">Reference proteome</keyword>
<proteinExistence type="predicted"/>
<gene>
    <name evidence="8" type="ORF">SAMN04487752_2221</name>
</gene>
<keyword evidence="1" id="KW-0808">Transferase</keyword>
<dbReference type="InterPro" id="IPR027417">
    <property type="entry name" value="P-loop_NTPase"/>
</dbReference>
<dbReference type="Gene3D" id="3.40.50.300">
    <property type="entry name" value="P-loop containing nucleotide triphosphate hydrolases"/>
    <property type="match status" value="1"/>
</dbReference>
<dbReference type="AlphaFoldDB" id="A0A1H1ARD4"/>
<reference evidence="9" key="1">
    <citation type="submission" date="2016-10" db="EMBL/GenBank/DDBJ databases">
        <authorList>
            <person name="Varghese N."/>
            <person name="Submissions S."/>
        </authorList>
    </citation>
    <scope>NUCLEOTIDE SEQUENCE [LARGE SCALE GENOMIC DNA]</scope>
    <source>
        <strain evidence="9">MPL-11</strain>
    </source>
</reference>